<feature type="compositionally biased region" description="Polar residues" evidence="4">
    <location>
        <begin position="590"/>
        <end position="638"/>
    </location>
</feature>
<feature type="region of interest" description="Disordered" evidence="4">
    <location>
        <begin position="1201"/>
        <end position="1222"/>
    </location>
</feature>
<feature type="region of interest" description="Disordered" evidence="4">
    <location>
        <begin position="986"/>
        <end position="1007"/>
    </location>
</feature>
<keyword evidence="3" id="KW-0539">Nucleus</keyword>
<feature type="compositionally biased region" description="Basic residues" evidence="4">
    <location>
        <begin position="417"/>
        <end position="426"/>
    </location>
</feature>
<keyword evidence="2" id="KW-0227">DNA damage</keyword>
<dbReference type="Gene3D" id="2.30.30.140">
    <property type="match status" value="1"/>
</dbReference>
<name>A0A4U0UYB5_9PEZI</name>
<feature type="compositionally biased region" description="Polar residues" evidence="4">
    <location>
        <begin position="333"/>
        <end position="343"/>
    </location>
</feature>
<dbReference type="GO" id="GO:0005634">
    <property type="term" value="C:nucleus"/>
    <property type="evidence" value="ECO:0007669"/>
    <property type="project" value="UniProtKB-SubCell"/>
</dbReference>
<feature type="compositionally biased region" description="Polar residues" evidence="4">
    <location>
        <begin position="184"/>
        <end position="206"/>
    </location>
</feature>
<dbReference type="OrthoDB" id="129353at2759"/>
<proteinExistence type="predicted"/>
<feature type="compositionally biased region" description="Polar residues" evidence="4">
    <location>
        <begin position="1202"/>
        <end position="1218"/>
    </location>
</feature>
<dbReference type="GO" id="GO:0045944">
    <property type="term" value="P:positive regulation of transcription by RNA polymerase II"/>
    <property type="evidence" value="ECO:0007669"/>
    <property type="project" value="TreeGrafter"/>
</dbReference>
<dbReference type="InterPro" id="IPR041297">
    <property type="entry name" value="Crb2_Tudor"/>
</dbReference>
<feature type="compositionally biased region" description="Acidic residues" evidence="4">
    <location>
        <begin position="398"/>
        <end position="412"/>
    </location>
</feature>
<dbReference type="SUPFAM" id="SSF52113">
    <property type="entry name" value="BRCT domain"/>
    <property type="match status" value="1"/>
</dbReference>
<dbReference type="InterPro" id="IPR036420">
    <property type="entry name" value="BRCT_dom_sf"/>
</dbReference>
<feature type="compositionally biased region" description="Basic and acidic residues" evidence="4">
    <location>
        <begin position="640"/>
        <end position="651"/>
    </location>
</feature>
<dbReference type="STRING" id="329885.A0A4U0UYB5"/>
<comment type="subcellular location">
    <subcellularLocation>
        <location evidence="1">Nucleus</location>
    </subcellularLocation>
</comment>
<reference evidence="6 7" key="1">
    <citation type="submission" date="2017-03" db="EMBL/GenBank/DDBJ databases">
        <title>Genomes of endolithic fungi from Antarctica.</title>
        <authorList>
            <person name="Coleine C."/>
            <person name="Masonjones S."/>
            <person name="Stajich J.E."/>
        </authorList>
    </citation>
    <scope>NUCLEOTIDE SEQUENCE [LARGE SCALE GENOMIC DNA]</scope>
    <source>
        <strain evidence="6 7">CCFEE 5311</strain>
    </source>
</reference>
<feature type="domain" description="BRCT" evidence="5">
    <location>
        <begin position="1249"/>
        <end position="1360"/>
    </location>
</feature>
<dbReference type="Pfam" id="PF18115">
    <property type="entry name" value="Tudor_3"/>
    <property type="match status" value="1"/>
</dbReference>
<dbReference type="Proteomes" id="UP000310066">
    <property type="component" value="Unassembled WGS sequence"/>
</dbReference>
<evidence type="ECO:0000259" key="5">
    <source>
        <dbReference type="PROSITE" id="PS50172"/>
    </source>
</evidence>
<dbReference type="CDD" id="cd17745">
    <property type="entry name" value="BRCT_p53bp1_rpt1"/>
    <property type="match status" value="1"/>
</dbReference>
<dbReference type="EMBL" id="NAJP01000029">
    <property type="protein sequence ID" value="TKA41218.1"/>
    <property type="molecule type" value="Genomic_DNA"/>
</dbReference>
<dbReference type="PROSITE" id="PS50172">
    <property type="entry name" value="BRCT"/>
    <property type="match status" value="1"/>
</dbReference>
<accession>A0A4U0UYB5</accession>
<feature type="compositionally biased region" description="Polar residues" evidence="4">
    <location>
        <begin position="24"/>
        <end position="46"/>
    </location>
</feature>
<evidence type="ECO:0000256" key="1">
    <source>
        <dbReference type="ARBA" id="ARBA00004123"/>
    </source>
</evidence>
<evidence type="ECO:0000313" key="7">
    <source>
        <dbReference type="Proteomes" id="UP000310066"/>
    </source>
</evidence>
<evidence type="ECO:0000313" key="6">
    <source>
        <dbReference type="EMBL" id="TKA41218.1"/>
    </source>
</evidence>
<dbReference type="InterPro" id="IPR047252">
    <property type="entry name" value="TP53BP1-like"/>
</dbReference>
<evidence type="ECO:0000256" key="2">
    <source>
        <dbReference type="ARBA" id="ARBA00022763"/>
    </source>
</evidence>
<dbReference type="Gene3D" id="3.40.50.10190">
    <property type="entry name" value="BRCT domain"/>
    <property type="match status" value="1"/>
</dbReference>
<protein>
    <recommendedName>
        <fullName evidence="5">BRCT domain-containing protein</fullName>
    </recommendedName>
</protein>
<feature type="compositionally biased region" description="Acidic residues" evidence="4">
    <location>
        <begin position="477"/>
        <end position="507"/>
    </location>
</feature>
<feature type="compositionally biased region" description="Low complexity" evidence="4">
    <location>
        <begin position="344"/>
        <end position="353"/>
    </location>
</feature>
<feature type="region of interest" description="Disordered" evidence="4">
    <location>
        <begin position="881"/>
        <end position="925"/>
    </location>
</feature>
<evidence type="ECO:0000256" key="4">
    <source>
        <dbReference type="SAM" id="MobiDB-lite"/>
    </source>
</evidence>
<feature type="compositionally biased region" description="Basic and acidic residues" evidence="4">
    <location>
        <begin position="549"/>
        <end position="576"/>
    </location>
</feature>
<dbReference type="GO" id="GO:0000077">
    <property type="term" value="P:DNA damage checkpoint signaling"/>
    <property type="evidence" value="ECO:0007669"/>
    <property type="project" value="TreeGrafter"/>
</dbReference>
<dbReference type="InterPro" id="IPR047249">
    <property type="entry name" value="BRCT_p53bp1-like_rpt1"/>
</dbReference>
<gene>
    <name evidence="6" type="ORF">B0A54_07740</name>
</gene>
<feature type="compositionally biased region" description="Polar residues" evidence="4">
    <location>
        <begin position="909"/>
        <end position="921"/>
    </location>
</feature>
<feature type="region of interest" description="Disordered" evidence="4">
    <location>
        <begin position="1"/>
        <end position="136"/>
    </location>
</feature>
<comment type="caution">
    <text evidence="6">The sequence shown here is derived from an EMBL/GenBank/DDBJ whole genome shotgun (WGS) entry which is preliminary data.</text>
</comment>
<dbReference type="PANTHER" id="PTHR15321">
    <property type="entry name" value="TUMOR SUPPRESSOR P53-BINDING PROTEIN 1"/>
    <property type="match status" value="1"/>
</dbReference>
<feature type="compositionally biased region" description="Basic and acidic residues" evidence="4">
    <location>
        <begin position="378"/>
        <end position="397"/>
    </location>
</feature>
<feature type="region of interest" description="Disordered" evidence="4">
    <location>
        <begin position="312"/>
        <end position="674"/>
    </location>
</feature>
<sequence>MALTSKVFLQALPKDENAMGVGKQSPSTPFSGTAKSGQKRGISNRQVAMRNRNRNPCPLTPPTLQHREHLEASAPQLMPEAANDDPDDDAHKDAGAVVADSANAYRTPHPSSPRAHTPRRLSTKSAPPADTAMNLHPSPSQEVFKAMTRAESFHSFPGGDTQPMDSQVYRNYTESMALAKSSMITPKKTSPDGKQNTYDATTTGRTPHTYVEGETGFIDLEAAWQHDSPTARSTTSGIDELLASPQTQLQVAEFTQRRIMPETPAMAGHKRRSSGEIVSSATGETKKTPGFSQLFGAVPKAAVFSATQLFGQTQAPSSPVPDAPRSDPVMTRPSPNMNERFTVSSPPASRSSPVLTMHGRPATFSGEPRAMYTSIQESDERRREREEEDLQRRRMERIDEDDFDLEGEDDGELPQRQQRHQLHTRRVMSDEMLGKMSRMGAPTRRWSRPESSRKQTAMIDLVTPATVRHGGERHDFDDLEDSDEDMPVEDGDGQNPEMDEDGNDVYDELAQTILRSQPNDVEDDEENEPEHHDSEDEGALDGVGLGVEMDVHGEGQGVEKSENQHDARRASPEPEKAVTATQRSAVADSQPLQQEQRRSVPTMSQLGPSAKSSFVPGSQYAGQTSVDQAASRSSQSTRPAELKPHSGEPLERVPSSPPVPNLGSTLPEGSAEASLARRQVLAQFQRPPVVERKYTTEDMEILESDALMSDEVRPNTAQSALLDHMSLVGEKNSVAVPYSTAQTHLSVPGPSPAKEKVGVGKSPLKMLATQNSRLSADSPRKLAGVRRFADIAADASPPNPMEDTALDVDAIMSDVMTAADHDFIDAMSSPFTKPSKRRKVTYKASGKSGPQSGFVGLEVEDRAVRGASAQADHALPTLTEATAEEPNAEHASIVLRSSPSKGNELPISTPLNVDTPKSTQESTKKRERAGAAAVSHLLAARAAKATRSAKLAGRGRKAASAVEKATKTRTAPKVLEVETSQSRVKLVETDDERDRSVVRDDESRVAEAQRPVVANTTDGAAEPPHTIAEEPQANQADEPTLLITAPHRIFALFKGSFNNFYPATWLSTSGDGKSYKVRFDDTTETFIDASHARSLDLRVGDFVKVDHKNMRKQVWTIRGFGPAQTDAEGALGTTIQGHHIAKVQPRSSRKSLPVNHQALQDNSDMVDVLISNIYITHSLWPAFAERPFIPPDVAGVDHSRLATPTTGLQTPDTETPGSRSRRRLVPSNNIARRVSHLREESIASGSSRSNADLFAGMAFAISYGANNAERADVTRSILGNGGVILESGFDELFEQPNLDDEDDEKKANGIERAGLVLKPGYRDLGFVALIADRHSRRAKYMQALALGLPTLSGRWIADSLAAVNGPQAEATAPLAWSKYLLAAGESSYLNGAVRSRTIAPTPSAGETKLVDTIEQRSKLLGGDGVLILASTKQKASWERRKTYAFLTLALGAGYVKRVSDYGEAKRLLGADGGEGWKWVYVDGSVGEASAALSGVGGVAAGASGKKRKRGGEATPNVEKNAMAAVSMDGRVKVINDEFVVQSLILGALVE</sequence>
<feature type="region of interest" description="Disordered" evidence="4">
    <location>
        <begin position="184"/>
        <end position="210"/>
    </location>
</feature>
<organism evidence="6 7">
    <name type="scientific">Friedmanniomyces endolithicus</name>
    <dbReference type="NCBI Taxonomy" id="329885"/>
    <lineage>
        <taxon>Eukaryota</taxon>
        <taxon>Fungi</taxon>
        <taxon>Dikarya</taxon>
        <taxon>Ascomycota</taxon>
        <taxon>Pezizomycotina</taxon>
        <taxon>Dothideomycetes</taxon>
        <taxon>Dothideomycetidae</taxon>
        <taxon>Mycosphaerellales</taxon>
        <taxon>Teratosphaeriaceae</taxon>
        <taxon>Friedmanniomyces</taxon>
    </lineage>
</organism>
<dbReference type="InterPro" id="IPR001357">
    <property type="entry name" value="BRCT_dom"/>
</dbReference>
<dbReference type="PANTHER" id="PTHR15321:SF3">
    <property type="entry name" value="TP53-BINDING PROTEIN 1"/>
    <property type="match status" value="1"/>
</dbReference>
<evidence type="ECO:0000256" key="3">
    <source>
        <dbReference type="ARBA" id="ARBA00023242"/>
    </source>
</evidence>
<dbReference type="GO" id="GO:0042393">
    <property type="term" value="F:histone binding"/>
    <property type="evidence" value="ECO:0007669"/>
    <property type="project" value="TreeGrafter"/>
</dbReference>